<reference evidence="1" key="1">
    <citation type="submission" date="2014-09" db="EMBL/GenBank/DDBJ databases">
        <authorList>
            <person name="Magalhaes I.L.F."/>
            <person name="Oliveira U."/>
            <person name="Santos F.R."/>
            <person name="Vidigal T.H.D.A."/>
            <person name="Brescovit A.D."/>
            <person name="Santos A.J."/>
        </authorList>
    </citation>
    <scope>NUCLEOTIDE SEQUENCE</scope>
    <source>
        <tissue evidence="1">Shoot tissue taken approximately 20 cm above the soil surface</tissue>
    </source>
</reference>
<dbReference type="EMBL" id="GBRH01174297">
    <property type="protein sequence ID" value="JAE23599.1"/>
    <property type="molecule type" value="Transcribed_RNA"/>
</dbReference>
<protein>
    <submittedName>
        <fullName evidence="1">Uncharacterized protein</fullName>
    </submittedName>
</protein>
<dbReference type="AlphaFoldDB" id="A0A0A9GJP4"/>
<sequence length="55" mass="6269">MILLRVMLSNFILPNEVHKPVIFHTLVIKITSSSTSCIYCFGICKALAAFYLFLF</sequence>
<organism evidence="1">
    <name type="scientific">Arundo donax</name>
    <name type="common">Giant reed</name>
    <name type="synonym">Donax arundinaceus</name>
    <dbReference type="NCBI Taxonomy" id="35708"/>
    <lineage>
        <taxon>Eukaryota</taxon>
        <taxon>Viridiplantae</taxon>
        <taxon>Streptophyta</taxon>
        <taxon>Embryophyta</taxon>
        <taxon>Tracheophyta</taxon>
        <taxon>Spermatophyta</taxon>
        <taxon>Magnoliopsida</taxon>
        <taxon>Liliopsida</taxon>
        <taxon>Poales</taxon>
        <taxon>Poaceae</taxon>
        <taxon>PACMAD clade</taxon>
        <taxon>Arundinoideae</taxon>
        <taxon>Arundineae</taxon>
        <taxon>Arundo</taxon>
    </lineage>
</organism>
<evidence type="ECO:0000313" key="1">
    <source>
        <dbReference type="EMBL" id="JAE23599.1"/>
    </source>
</evidence>
<reference evidence="1" key="2">
    <citation type="journal article" date="2015" name="Data Brief">
        <title>Shoot transcriptome of the giant reed, Arundo donax.</title>
        <authorList>
            <person name="Barrero R.A."/>
            <person name="Guerrero F.D."/>
            <person name="Moolhuijzen P."/>
            <person name="Goolsby J.A."/>
            <person name="Tidwell J."/>
            <person name="Bellgard S.E."/>
            <person name="Bellgard M.I."/>
        </authorList>
    </citation>
    <scope>NUCLEOTIDE SEQUENCE</scope>
    <source>
        <tissue evidence="1">Shoot tissue taken approximately 20 cm above the soil surface</tissue>
    </source>
</reference>
<name>A0A0A9GJP4_ARUDO</name>
<proteinExistence type="predicted"/>
<accession>A0A0A9GJP4</accession>